<keyword evidence="1" id="KW-1133">Transmembrane helix</keyword>
<protein>
    <submittedName>
        <fullName evidence="2">Uncharacterized protein</fullName>
    </submittedName>
</protein>
<proteinExistence type="predicted"/>
<gene>
    <name evidence="2" type="ORF">NX772_03840</name>
</gene>
<feature type="transmembrane region" description="Helical" evidence="1">
    <location>
        <begin position="57"/>
        <end position="79"/>
    </location>
</feature>
<feature type="transmembrane region" description="Helical" evidence="1">
    <location>
        <begin position="12"/>
        <end position="37"/>
    </location>
</feature>
<sequence length="162" mass="18999">MKPKIQIERRMFYLLIILLSISNILLIFWLLDGLILGTTAFDNFLENERITAINNFIILRYAGYISNSILLIAFLVNILTSKKQGVGYLFGIIWIILFIGILLVPYFSSGSLTENWIRLTIVIIWSFVFPLLIICIVKIMFNLRIKRQNYYYEKIKFYKGGK</sequence>
<name>A0ABY5TU47_9BACT</name>
<evidence type="ECO:0000313" key="2">
    <source>
        <dbReference type="EMBL" id="UWD34188.1"/>
    </source>
</evidence>
<keyword evidence="3" id="KW-1185">Reference proteome</keyword>
<accession>A0ABY5TU47</accession>
<evidence type="ECO:0000256" key="1">
    <source>
        <dbReference type="SAM" id="Phobius"/>
    </source>
</evidence>
<organism evidence="2 3">
    <name type="scientific">Mesomycoplasma molare</name>
    <dbReference type="NCBI Taxonomy" id="171288"/>
    <lineage>
        <taxon>Bacteria</taxon>
        <taxon>Bacillati</taxon>
        <taxon>Mycoplasmatota</taxon>
        <taxon>Mycoplasmoidales</taxon>
        <taxon>Metamycoplasmataceae</taxon>
        <taxon>Mesomycoplasma</taxon>
    </lineage>
</organism>
<dbReference type="Proteomes" id="UP001058364">
    <property type="component" value="Chromosome"/>
</dbReference>
<keyword evidence="1" id="KW-0472">Membrane</keyword>
<feature type="transmembrane region" description="Helical" evidence="1">
    <location>
        <begin position="86"/>
        <end position="107"/>
    </location>
</feature>
<dbReference type="EMBL" id="CP103423">
    <property type="protein sequence ID" value="UWD34188.1"/>
    <property type="molecule type" value="Genomic_DNA"/>
</dbReference>
<dbReference type="RefSeq" id="WP_027123611.1">
    <property type="nucleotide sequence ID" value="NZ_CP103423.1"/>
</dbReference>
<keyword evidence="1" id="KW-0812">Transmembrane</keyword>
<evidence type="ECO:0000313" key="3">
    <source>
        <dbReference type="Proteomes" id="UP001058364"/>
    </source>
</evidence>
<feature type="transmembrane region" description="Helical" evidence="1">
    <location>
        <begin position="119"/>
        <end position="141"/>
    </location>
</feature>
<reference evidence="2" key="1">
    <citation type="submission" date="2022-08" db="EMBL/GenBank/DDBJ databases">
        <title>Complete genome sequence of Mycoplasma molare type strain H 542.</title>
        <authorList>
            <person name="Spergser J."/>
        </authorList>
    </citation>
    <scope>NUCLEOTIDE SEQUENCE</scope>
    <source>
        <strain evidence="2">H 542</strain>
    </source>
</reference>